<dbReference type="PANTHER" id="PTHR44591:SF24">
    <property type="entry name" value="PROTEIN-GLUTAMATE METHYLESTERASE_PROTEIN-GLUTAMINE GLUTAMINASE 1"/>
    <property type="match status" value="1"/>
</dbReference>
<evidence type="ECO:0000313" key="5">
    <source>
        <dbReference type="Proteomes" id="UP000231987"/>
    </source>
</evidence>
<name>A0A2J0YVW8_RHIML</name>
<evidence type="ECO:0000313" key="4">
    <source>
        <dbReference type="EMBL" id="PJR11931.1"/>
    </source>
</evidence>
<dbReference type="PROSITE" id="PS50110">
    <property type="entry name" value="RESPONSE_REGULATORY"/>
    <property type="match status" value="1"/>
</dbReference>
<evidence type="ECO:0000256" key="1">
    <source>
        <dbReference type="ARBA" id="ARBA00022553"/>
    </source>
</evidence>
<dbReference type="InterPro" id="IPR011006">
    <property type="entry name" value="CheY-like_superfamily"/>
</dbReference>
<comment type="caution">
    <text evidence="4">The sequence shown here is derived from an EMBL/GenBank/DDBJ whole genome shotgun (WGS) entry which is preliminary data.</text>
</comment>
<proteinExistence type="predicted"/>
<dbReference type="PANTHER" id="PTHR44591">
    <property type="entry name" value="STRESS RESPONSE REGULATOR PROTEIN 1"/>
    <property type="match status" value="1"/>
</dbReference>
<dbReference type="SUPFAM" id="SSF52172">
    <property type="entry name" value="CheY-like"/>
    <property type="match status" value="1"/>
</dbReference>
<dbReference type="CDD" id="cd17586">
    <property type="entry name" value="REC_PFxFATGY"/>
    <property type="match status" value="1"/>
</dbReference>
<dbReference type="GO" id="GO:0000160">
    <property type="term" value="P:phosphorelay signal transduction system"/>
    <property type="evidence" value="ECO:0007669"/>
    <property type="project" value="InterPro"/>
</dbReference>
<reference evidence="4 5" key="1">
    <citation type="submission" date="2017-06" db="EMBL/GenBank/DDBJ databases">
        <title>Ensifer strains isolated from leguminous trees and herbs display diverse denitrification phenotypes with some acting as strong N2O sinks.</title>
        <authorList>
            <person name="Woliy K."/>
            <person name="Mania D."/>
            <person name="Bakken L.R."/>
            <person name="Frostegard A."/>
        </authorList>
    </citation>
    <scope>NUCLEOTIDE SEQUENCE [LARGE SCALE GENOMIC DNA]</scope>
    <source>
        <strain evidence="4 5">AC50a</strain>
    </source>
</reference>
<dbReference type="Proteomes" id="UP000231987">
    <property type="component" value="Unassembled WGS sequence"/>
</dbReference>
<feature type="domain" description="Response regulatory" evidence="3">
    <location>
        <begin position="7"/>
        <end position="117"/>
    </location>
</feature>
<dbReference type="InterPro" id="IPR050595">
    <property type="entry name" value="Bact_response_regulator"/>
</dbReference>
<dbReference type="InterPro" id="IPR001789">
    <property type="entry name" value="Sig_transdc_resp-reg_receiver"/>
</dbReference>
<organism evidence="4 5">
    <name type="scientific">Rhizobium meliloti</name>
    <name type="common">Ensifer meliloti</name>
    <name type="synonym">Sinorhizobium meliloti</name>
    <dbReference type="NCBI Taxonomy" id="382"/>
    <lineage>
        <taxon>Bacteria</taxon>
        <taxon>Pseudomonadati</taxon>
        <taxon>Pseudomonadota</taxon>
        <taxon>Alphaproteobacteria</taxon>
        <taxon>Hyphomicrobiales</taxon>
        <taxon>Rhizobiaceae</taxon>
        <taxon>Sinorhizobium/Ensifer group</taxon>
        <taxon>Sinorhizobium</taxon>
    </lineage>
</organism>
<evidence type="ECO:0000259" key="3">
    <source>
        <dbReference type="PROSITE" id="PS50110"/>
    </source>
</evidence>
<dbReference type="Pfam" id="PF00072">
    <property type="entry name" value="Response_reg"/>
    <property type="match status" value="1"/>
</dbReference>
<sequence length="120" mass="13259">MTERGLRVLVVEDESMIAMLIEDSLCELGHEVVAIASRMQEALDIARKGQFDIAIIDVNLDGEPSYPVADVLAERNVPFIFATGYGSKGLDTRYSNIPLLTKPFLDSELETALMQISKEV</sequence>
<gene>
    <name evidence="4" type="ORF">CEJ86_26200</name>
</gene>
<keyword evidence="1 2" id="KW-0597">Phosphoprotein</keyword>
<evidence type="ECO:0000256" key="2">
    <source>
        <dbReference type="PROSITE-ProRule" id="PRU00169"/>
    </source>
</evidence>
<dbReference type="SMART" id="SM00448">
    <property type="entry name" value="REC"/>
    <property type="match status" value="1"/>
</dbReference>
<feature type="modified residue" description="4-aspartylphosphate" evidence="2">
    <location>
        <position position="57"/>
    </location>
</feature>
<dbReference type="EMBL" id="NJGD01000017">
    <property type="protein sequence ID" value="PJR11931.1"/>
    <property type="molecule type" value="Genomic_DNA"/>
</dbReference>
<dbReference type="Gene3D" id="3.40.50.2300">
    <property type="match status" value="1"/>
</dbReference>
<dbReference type="AlphaFoldDB" id="A0A2J0YVW8"/>
<accession>A0A2J0YVW8</accession>
<dbReference type="RefSeq" id="WP_100674052.1">
    <property type="nucleotide sequence ID" value="NZ_NJGD01000017.1"/>
</dbReference>
<protein>
    <recommendedName>
        <fullName evidence="3">Response regulatory domain-containing protein</fullName>
    </recommendedName>
</protein>